<dbReference type="Proteomes" id="UP000299102">
    <property type="component" value="Unassembled WGS sequence"/>
</dbReference>
<protein>
    <recommendedName>
        <fullName evidence="4">ER membrane protein complex subunit 2</fullName>
    </recommendedName>
</protein>
<dbReference type="SUPFAM" id="SSF48452">
    <property type="entry name" value="TPR-like"/>
    <property type="match status" value="1"/>
</dbReference>
<feature type="region of interest" description="Disordered" evidence="5">
    <location>
        <begin position="30"/>
        <end position="49"/>
    </location>
</feature>
<comment type="similarity">
    <text evidence="1 4">Belongs to the EMC2 family.</text>
</comment>
<evidence type="ECO:0000313" key="8">
    <source>
        <dbReference type="Proteomes" id="UP000299102"/>
    </source>
</evidence>
<comment type="caution">
    <text evidence="7">The sequence shown here is derived from an EMBL/GenBank/DDBJ whole genome shotgun (WGS) entry which is preliminary data.</text>
</comment>
<reference evidence="7 8" key="1">
    <citation type="journal article" date="2019" name="Commun. Biol.">
        <title>The bagworm genome reveals a unique fibroin gene that provides high tensile strength.</title>
        <authorList>
            <person name="Kono N."/>
            <person name="Nakamura H."/>
            <person name="Ohtoshi R."/>
            <person name="Tomita M."/>
            <person name="Numata K."/>
            <person name="Arakawa K."/>
        </authorList>
    </citation>
    <scope>NUCLEOTIDE SEQUENCE [LARGE SCALE GENOMIC DNA]</scope>
</reference>
<evidence type="ECO:0000313" key="7">
    <source>
        <dbReference type="EMBL" id="GBP89334.1"/>
    </source>
</evidence>
<dbReference type="InterPro" id="IPR055217">
    <property type="entry name" value="TPR_EMC2"/>
</dbReference>
<evidence type="ECO:0000256" key="5">
    <source>
        <dbReference type="SAM" id="MobiDB-lite"/>
    </source>
</evidence>
<evidence type="ECO:0000256" key="2">
    <source>
        <dbReference type="ARBA" id="ARBA00022737"/>
    </source>
</evidence>
<dbReference type="InterPro" id="IPR011990">
    <property type="entry name" value="TPR-like_helical_dom_sf"/>
</dbReference>
<keyword evidence="2" id="KW-0677">Repeat</keyword>
<name>A0A4C1ZQG6_EUMVA</name>
<feature type="domain" description="EMC2 TPR-like" evidence="6">
    <location>
        <begin position="165"/>
        <end position="271"/>
    </location>
</feature>
<dbReference type="STRING" id="151549.A0A4C1ZQG6"/>
<feature type="compositionally biased region" description="Low complexity" evidence="5">
    <location>
        <begin position="33"/>
        <end position="49"/>
    </location>
</feature>
<proteinExistence type="inferred from homology"/>
<evidence type="ECO:0000259" key="6">
    <source>
        <dbReference type="Pfam" id="PF22890"/>
    </source>
</evidence>
<dbReference type="GO" id="GO:0072546">
    <property type="term" value="C:EMC complex"/>
    <property type="evidence" value="ECO:0007669"/>
    <property type="project" value="UniProtKB-UniRule"/>
</dbReference>
<comment type="subunit">
    <text evidence="4">Component of the ER membrane protein complex (EMC).</text>
</comment>
<evidence type="ECO:0000256" key="3">
    <source>
        <dbReference type="ARBA" id="ARBA00022803"/>
    </source>
</evidence>
<organism evidence="7 8">
    <name type="scientific">Eumeta variegata</name>
    <name type="common">Bagworm moth</name>
    <name type="synonym">Eumeta japonica</name>
    <dbReference type="NCBI Taxonomy" id="151549"/>
    <lineage>
        <taxon>Eukaryota</taxon>
        <taxon>Metazoa</taxon>
        <taxon>Ecdysozoa</taxon>
        <taxon>Arthropoda</taxon>
        <taxon>Hexapoda</taxon>
        <taxon>Insecta</taxon>
        <taxon>Pterygota</taxon>
        <taxon>Neoptera</taxon>
        <taxon>Endopterygota</taxon>
        <taxon>Lepidoptera</taxon>
        <taxon>Glossata</taxon>
        <taxon>Ditrysia</taxon>
        <taxon>Tineoidea</taxon>
        <taxon>Psychidae</taxon>
        <taxon>Oiketicinae</taxon>
        <taxon>Eumeta</taxon>
    </lineage>
</organism>
<keyword evidence="4" id="KW-0472">Membrane</keyword>
<dbReference type="OrthoDB" id="124397at2759"/>
<comment type="subcellular location">
    <subcellularLocation>
        <location evidence="4">Endoplasmic reticulum membrane</location>
        <topology evidence="4">Peripheral membrane protein</topology>
        <orientation evidence="4">Cytoplasmic side</orientation>
    </subcellularLocation>
</comment>
<dbReference type="AlphaFoldDB" id="A0A4C1ZQG6"/>
<keyword evidence="3" id="KW-0802">TPR repeat</keyword>
<sequence>MVRKDLARFVQENPNDQRIRIATLKTKELYARQNSQKSSQSNDSPSQIASLPTTYRTALPIYENWELGTDTTVIKSSPIQLKEKIQNDRRHVERIQETHMANVSFTSEHYNWILSGGKSMINKGKHVLLEQVIFAALDCHRYEVADACISILATEFPGSMRVLRYRACRLEAAERYEEALEVLDNLIKNDETNAAARKRRVAILKAQRLTSEAIKELVEYLKKFMSDVEGWQELCELYLTVQEYSKAVFCAEELLLHQPHSHLFHQQVADIRYTMGGVDNMELAKYYYCQALILNPDNNRALLGLFLVTNNLLSHYKSGSSSRRKEVWRLSQWAQQRVARAYHHAARAPTSGATFVALDALLADLAVTD</sequence>
<dbReference type="InterPro" id="IPR039856">
    <property type="entry name" value="EMC2-like"/>
</dbReference>
<dbReference type="EMBL" id="BGZK01001994">
    <property type="protein sequence ID" value="GBP89334.1"/>
    <property type="molecule type" value="Genomic_DNA"/>
</dbReference>
<keyword evidence="4" id="KW-0256">Endoplasmic reticulum</keyword>
<dbReference type="Gene3D" id="1.25.40.10">
    <property type="entry name" value="Tetratricopeptide repeat domain"/>
    <property type="match status" value="1"/>
</dbReference>
<evidence type="ECO:0000256" key="4">
    <source>
        <dbReference type="RuleBase" id="RU367091"/>
    </source>
</evidence>
<dbReference type="Pfam" id="PF22890">
    <property type="entry name" value="TPR_EMC2"/>
    <property type="match status" value="1"/>
</dbReference>
<keyword evidence="8" id="KW-1185">Reference proteome</keyword>
<evidence type="ECO:0000256" key="1">
    <source>
        <dbReference type="ARBA" id="ARBA00010361"/>
    </source>
</evidence>
<accession>A0A4C1ZQG6</accession>
<dbReference type="PANTHER" id="PTHR12760">
    <property type="entry name" value="TETRATRICOPEPTIDE REPEAT PROTEIN"/>
    <property type="match status" value="1"/>
</dbReference>
<comment type="function">
    <text evidence="4">Part of the endoplasmic reticulum membrane protein complex (EMC) that enables the energy-independent insertion into endoplasmic reticulum membranes of newly synthesized membrane proteins.</text>
</comment>
<gene>
    <name evidence="7" type="primary">emc2-a</name>
    <name evidence="7" type="ORF">EVAR_60295_1</name>
</gene>